<dbReference type="EMBL" id="JACIJF010000005">
    <property type="protein sequence ID" value="MBB5710962.1"/>
    <property type="molecule type" value="Genomic_DNA"/>
</dbReference>
<dbReference type="PANTHER" id="PTHR43682:SF1">
    <property type="entry name" value="LACTATE UTILIZATION PROTEIN C"/>
    <property type="match status" value="1"/>
</dbReference>
<name>A0A840YQI3_9SPHN</name>
<dbReference type="AlphaFoldDB" id="A0A840YQI3"/>
<dbReference type="Gene3D" id="3.40.50.10420">
    <property type="entry name" value="NagB/RpiA/CoA transferase-like"/>
    <property type="match status" value="1"/>
</dbReference>
<dbReference type="RefSeq" id="WP_184087363.1">
    <property type="nucleotide sequence ID" value="NZ_JACIJF010000005.1"/>
</dbReference>
<accession>A0A840YQI3</accession>
<dbReference type="Pfam" id="PF02589">
    <property type="entry name" value="LUD_dom"/>
    <property type="match status" value="1"/>
</dbReference>
<protein>
    <submittedName>
        <fullName evidence="2">L-lactate dehydrogenase complex protein LldG</fullName>
    </submittedName>
</protein>
<evidence type="ECO:0000313" key="3">
    <source>
        <dbReference type="Proteomes" id="UP000527143"/>
    </source>
</evidence>
<organism evidence="2 3">
    <name type="scientific">Sphingomonas xinjiangensis</name>
    <dbReference type="NCBI Taxonomy" id="643568"/>
    <lineage>
        <taxon>Bacteria</taxon>
        <taxon>Pseudomonadati</taxon>
        <taxon>Pseudomonadota</taxon>
        <taxon>Alphaproteobacteria</taxon>
        <taxon>Sphingomonadales</taxon>
        <taxon>Sphingomonadaceae</taxon>
        <taxon>Sphingomonas</taxon>
    </lineage>
</organism>
<comment type="caution">
    <text evidence="2">The sequence shown here is derived from an EMBL/GenBank/DDBJ whole genome shotgun (WGS) entry which is preliminary data.</text>
</comment>
<evidence type="ECO:0000259" key="1">
    <source>
        <dbReference type="Pfam" id="PF02589"/>
    </source>
</evidence>
<feature type="domain" description="LUD" evidence="1">
    <location>
        <begin position="112"/>
        <end position="201"/>
    </location>
</feature>
<evidence type="ECO:0000313" key="2">
    <source>
        <dbReference type="EMBL" id="MBB5710962.1"/>
    </source>
</evidence>
<dbReference type="SUPFAM" id="SSF100950">
    <property type="entry name" value="NagB/RpiA/CoA transferase-like"/>
    <property type="match status" value="1"/>
</dbReference>
<dbReference type="InterPro" id="IPR024185">
    <property type="entry name" value="FTHF_cligase-like_sf"/>
</dbReference>
<proteinExistence type="predicted"/>
<gene>
    <name evidence="2" type="ORF">FHT02_002202</name>
</gene>
<sequence>MSAREAILRRLGGNAGDVADEARALLRAPERPPVDPAALAETFAERLAAPSVAASLERVPVAQQLPAAVARHLAQHVPMPGLYLPPDAWLQALDWRGIALDAAVTVDGGAALAVATAAVAETGSLVLDTSPTAPMLPNFLALHHLVVVRHETLVAHLEDIPAPLEQPRARYWITGVSGTTDIEGQYVRGAHGPRFLHVLLLG</sequence>
<keyword evidence="3" id="KW-1185">Reference proteome</keyword>
<dbReference type="InterPro" id="IPR003741">
    <property type="entry name" value="LUD_dom"/>
</dbReference>
<dbReference type="PANTHER" id="PTHR43682">
    <property type="entry name" value="LACTATE UTILIZATION PROTEIN C"/>
    <property type="match status" value="1"/>
</dbReference>
<reference evidence="2 3" key="1">
    <citation type="submission" date="2020-08" db="EMBL/GenBank/DDBJ databases">
        <title>Genomic Encyclopedia of Type Strains, Phase IV (KMG-IV): sequencing the most valuable type-strain genomes for metagenomic binning, comparative biology and taxonomic classification.</title>
        <authorList>
            <person name="Goeker M."/>
        </authorList>
    </citation>
    <scope>NUCLEOTIDE SEQUENCE [LARGE SCALE GENOMIC DNA]</scope>
    <source>
        <strain evidence="2 3">DSM 26736</strain>
    </source>
</reference>
<dbReference type="Proteomes" id="UP000527143">
    <property type="component" value="Unassembled WGS sequence"/>
</dbReference>
<dbReference type="InterPro" id="IPR037171">
    <property type="entry name" value="NagB/RpiA_transferase-like"/>
</dbReference>